<organism evidence="3 4">
    <name type="scientific">Prunus yedoensis var. nudiflora</name>
    <dbReference type="NCBI Taxonomy" id="2094558"/>
    <lineage>
        <taxon>Eukaryota</taxon>
        <taxon>Viridiplantae</taxon>
        <taxon>Streptophyta</taxon>
        <taxon>Embryophyta</taxon>
        <taxon>Tracheophyta</taxon>
        <taxon>Spermatophyta</taxon>
        <taxon>Magnoliopsida</taxon>
        <taxon>eudicotyledons</taxon>
        <taxon>Gunneridae</taxon>
        <taxon>Pentapetalae</taxon>
        <taxon>rosids</taxon>
        <taxon>fabids</taxon>
        <taxon>Rosales</taxon>
        <taxon>Rosaceae</taxon>
        <taxon>Amygdaloideae</taxon>
        <taxon>Amygdaleae</taxon>
        <taxon>Prunus</taxon>
    </lineage>
</organism>
<keyword evidence="4" id="KW-1185">Reference proteome</keyword>
<dbReference type="Proteomes" id="UP000250321">
    <property type="component" value="Unassembled WGS sequence"/>
</dbReference>
<proteinExistence type="predicted"/>
<dbReference type="EMBL" id="PJQY01002858">
    <property type="protein sequence ID" value="PQM42204.1"/>
    <property type="molecule type" value="Genomic_DNA"/>
</dbReference>
<feature type="region of interest" description="Disordered" evidence="1">
    <location>
        <begin position="96"/>
        <end position="125"/>
    </location>
</feature>
<sequence length="202" mass="22160">MTEEEIPEKEIMDVKSFRQRAEALEGLPELSADLLQHNRLEELSVVLKPFGKDKVSPRGDSYLHVYRSSEKNDEESPHVAVEIDRKKLQPKEKLAVKNEGKSADQKVDVKTSLLPSSSSNSKTTRAEEAPCDVQKWLAIGCLFWFIFCACGIAGLSPATFSTPSIQLASFSVDRFNVDVAVPDSLLTGTSLSSSETLMAVAA</sequence>
<reference evidence="3 4" key="1">
    <citation type="submission" date="2018-02" db="EMBL/GenBank/DDBJ databases">
        <title>Draft genome of wild Prunus yedoensis var. nudiflora.</title>
        <authorList>
            <person name="Baek S."/>
            <person name="Kim J.-H."/>
            <person name="Choi K."/>
            <person name="Kim G.-B."/>
            <person name="Cho A."/>
            <person name="Jang H."/>
            <person name="Shin C.-H."/>
            <person name="Yu H.-J."/>
            <person name="Mun J.-H."/>
        </authorList>
    </citation>
    <scope>NUCLEOTIDE SEQUENCE [LARGE SCALE GENOMIC DNA]</scope>
    <source>
        <strain evidence="4">cv. Jeju island</strain>
        <tissue evidence="3">Leaf</tissue>
    </source>
</reference>
<evidence type="ECO:0000256" key="1">
    <source>
        <dbReference type="SAM" id="MobiDB-lite"/>
    </source>
</evidence>
<evidence type="ECO:0000256" key="2">
    <source>
        <dbReference type="SAM" id="Phobius"/>
    </source>
</evidence>
<feature type="compositionally biased region" description="Low complexity" evidence="1">
    <location>
        <begin position="112"/>
        <end position="121"/>
    </location>
</feature>
<keyword evidence="3" id="KW-0418">Kinase</keyword>
<dbReference type="OrthoDB" id="248923at2759"/>
<dbReference type="GO" id="GO:0016301">
    <property type="term" value="F:kinase activity"/>
    <property type="evidence" value="ECO:0007669"/>
    <property type="project" value="UniProtKB-KW"/>
</dbReference>
<feature type="transmembrane region" description="Helical" evidence="2">
    <location>
        <begin position="136"/>
        <end position="155"/>
    </location>
</feature>
<keyword evidence="2" id="KW-0812">Transmembrane</keyword>
<evidence type="ECO:0000313" key="4">
    <source>
        <dbReference type="Proteomes" id="UP000250321"/>
    </source>
</evidence>
<keyword evidence="2" id="KW-1133">Transmembrane helix</keyword>
<accession>A0A314V0L1</accession>
<dbReference type="AlphaFoldDB" id="A0A314V0L1"/>
<keyword evidence="2" id="KW-0472">Membrane</keyword>
<comment type="caution">
    <text evidence="3">The sequence shown here is derived from an EMBL/GenBank/DDBJ whole genome shotgun (WGS) entry which is preliminary data.</text>
</comment>
<feature type="compositionally biased region" description="Basic and acidic residues" evidence="1">
    <location>
        <begin position="96"/>
        <end position="109"/>
    </location>
</feature>
<name>A0A314V0L1_PRUYE</name>
<keyword evidence="3" id="KW-0808">Transferase</keyword>
<dbReference type="STRING" id="2094558.A0A314V0L1"/>
<evidence type="ECO:0000313" key="3">
    <source>
        <dbReference type="EMBL" id="PQM42204.1"/>
    </source>
</evidence>
<protein>
    <submittedName>
        <fullName evidence="3">Serine/threonine-protein kinase Nek5-like</fullName>
    </submittedName>
</protein>
<gene>
    <name evidence="3" type="ORF">Pyn_10589</name>
</gene>